<reference evidence="2" key="1">
    <citation type="journal article" date="2016" name="Insect Biochem. Mol. Biol.">
        <title>Multifaceted biological insights from a draft genome sequence of the tobacco hornworm moth, Manduca sexta.</title>
        <authorList>
            <person name="Kanost M.R."/>
            <person name="Arrese E.L."/>
            <person name="Cao X."/>
            <person name="Chen Y.R."/>
            <person name="Chellapilla S."/>
            <person name="Goldsmith M.R."/>
            <person name="Grosse-Wilde E."/>
            <person name="Heckel D.G."/>
            <person name="Herndon N."/>
            <person name="Jiang H."/>
            <person name="Papanicolaou A."/>
            <person name="Qu J."/>
            <person name="Soulages J.L."/>
            <person name="Vogel H."/>
            <person name="Walters J."/>
            <person name="Waterhouse R.M."/>
            <person name="Ahn S.J."/>
            <person name="Almeida F.C."/>
            <person name="An C."/>
            <person name="Aqrawi P."/>
            <person name="Bretschneider A."/>
            <person name="Bryant W.B."/>
            <person name="Bucks S."/>
            <person name="Chao H."/>
            <person name="Chevignon G."/>
            <person name="Christen J.M."/>
            <person name="Clarke D.F."/>
            <person name="Dittmer N.T."/>
            <person name="Ferguson L.C.F."/>
            <person name="Garavelou S."/>
            <person name="Gordon K.H.J."/>
            <person name="Gunaratna R.T."/>
            <person name="Han Y."/>
            <person name="Hauser F."/>
            <person name="He Y."/>
            <person name="Heidel-Fischer H."/>
            <person name="Hirsh A."/>
            <person name="Hu Y."/>
            <person name="Jiang H."/>
            <person name="Kalra D."/>
            <person name="Klinner C."/>
            <person name="Konig C."/>
            <person name="Kovar C."/>
            <person name="Kroll A.R."/>
            <person name="Kuwar S.S."/>
            <person name="Lee S.L."/>
            <person name="Lehman R."/>
            <person name="Li K."/>
            <person name="Li Z."/>
            <person name="Liang H."/>
            <person name="Lovelace S."/>
            <person name="Lu Z."/>
            <person name="Mansfield J.H."/>
            <person name="McCulloch K.J."/>
            <person name="Mathew T."/>
            <person name="Morton B."/>
            <person name="Muzny D.M."/>
            <person name="Neunemann D."/>
            <person name="Ongeri F."/>
            <person name="Pauchet Y."/>
            <person name="Pu L.L."/>
            <person name="Pyrousis I."/>
            <person name="Rao X.J."/>
            <person name="Redding A."/>
            <person name="Roesel C."/>
            <person name="Sanchez-Gracia A."/>
            <person name="Schaack S."/>
            <person name="Shukla A."/>
            <person name="Tetreau G."/>
            <person name="Wang Y."/>
            <person name="Xiong G.H."/>
            <person name="Traut W."/>
            <person name="Walsh T.K."/>
            <person name="Worley K.C."/>
            <person name="Wu D."/>
            <person name="Wu W."/>
            <person name="Wu Y.Q."/>
            <person name="Zhang X."/>
            <person name="Zou Z."/>
            <person name="Zucker H."/>
            <person name="Briscoe A.D."/>
            <person name="Burmester T."/>
            <person name="Clem R.J."/>
            <person name="Feyereisen R."/>
            <person name="Grimmelikhuijzen C.J.P."/>
            <person name="Hamodrakas S.J."/>
            <person name="Hansson B.S."/>
            <person name="Huguet E."/>
            <person name="Jermiin L.S."/>
            <person name="Lan Q."/>
            <person name="Lehman H.K."/>
            <person name="Lorenzen M."/>
            <person name="Merzendorfer H."/>
            <person name="Michalopoulos I."/>
            <person name="Morton D.B."/>
            <person name="Muthukrishnan S."/>
            <person name="Oakeshott J.G."/>
            <person name="Palmer W."/>
            <person name="Park Y."/>
            <person name="Passarelli A.L."/>
            <person name="Rozas J."/>
            <person name="Schwartz L.M."/>
            <person name="Smith W."/>
            <person name="Southgate A."/>
            <person name="Vilcinskas A."/>
            <person name="Vogt R."/>
            <person name="Wang P."/>
            <person name="Werren J."/>
            <person name="Yu X.Q."/>
            <person name="Zhou J.J."/>
            <person name="Brown S.J."/>
            <person name="Scherer S.E."/>
            <person name="Richards S."/>
            <person name="Blissard G.W."/>
        </authorList>
    </citation>
    <scope>NUCLEOTIDE SEQUENCE</scope>
</reference>
<reference evidence="2" key="2">
    <citation type="submission" date="2020-12" db="EMBL/GenBank/DDBJ databases">
        <authorList>
            <person name="Kanost M."/>
        </authorList>
    </citation>
    <scope>NUCLEOTIDE SEQUENCE</scope>
</reference>
<name>A0A922CPJ2_MANSE</name>
<dbReference type="OrthoDB" id="7330171at2759"/>
<organism evidence="2 3">
    <name type="scientific">Manduca sexta</name>
    <name type="common">Tobacco hawkmoth</name>
    <name type="synonym">Tobacco hornworm</name>
    <dbReference type="NCBI Taxonomy" id="7130"/>
    <lineage>
        <taxon>Eukaryota</taxon>
        <taxon>Metazoa</taxon>
        <taxon>Ecdysozoa</taxon>
        <taxon>Arthropoda</taxon>
        <taxon>Hexapoda</taxon>
        <taxon>Insecta</taxon>
        <taxon>Pterygota</taxon>
        <taxon>Neoptera</taxon>
        <taxon>Endopterygota</taxon>
        <taxon>Lepidoptera</taxon>
        <taxon>Glossata</taxon>
        <taxon>Ditrysia</taxon>
        <taxon>Bombycoidea</taxon>
        <taxon>Sphingidae</taxon>
        <taxon>Sphinginae</taxon>
        <taxon>Sphingini</taxon>
        <taxon>Manduca</taxon>
    </lineage>
</organism>
<gene>
    <name evidence="2" type="ORF">O3G_MSEX008181</name>
</gene>
<evidence type="ECO:0000313" key="2">
    <source>
        <dbReference type="EMBL" id="KAG6453531.1"/>
    </source>
</evidence>
<accession>A0A922CPJ2</accession>
<sequence>MISLLLVCLHTSLIEAAPLQVQLLQPLLQPQQMTLQRQLMALQQLQILKRLNELQNPPLDLPRPLLILLPKNKATIDQVPDLPNLRNQDTKKNHGIEDDERDSVVIDADPTEKYHALKDTPNAILLMPNNGRFSIGDFISSIPFLPIEINVPDSISWIYNGISSIISGIGQRLPFRPQTLDELEAMNQEEGNMRIKSLNSRGIPPVLVIPMGQSFPMYK</sequence>
<keyword evidence="1" id="KW-0732">Signal</keyword>
<keyword evidence="3" id="KW-1185">Reference proteome</keyword>
<dbReference type="Proteomes" id="UP000791440">
    <property type="component" value="Unassembled WGS sequence"/>
</dbReference>
<comment type="caution">
    <text evidence="2">The sequence shown here is derived from an EMBL/GenBank/DDBJ whole genome shotgun (WGS) entry which is preliminary data.</text>
</comment>
<dbReference type="EMBL" id="JH668445">
    <property type="protein sequence ID" value="KAG6453531.1"/>
    <property type="molecule type" value="Genomic_DNA"/>
</dbReference>
<proteinExistence type="predicted"/>
<evidence type="ECO:0000313" key="3">
    <source>
        <dbReference type="Proteomes" id="UP000791440"/>
    </source>
</evidence>
<feature type="chain" id="PRO_5037287391" evidence="1">
    <location>
        <begin position="17"/>
        <end position="219"/>
    </location>
</feature>
<feature type="signal peptide" evidence="1">
    <location>
        <begin position="1"/>
        <end position="16"/>
    </location>
</feature>
<dbReference type="AlphaFoldDB" id="A0A922CPJ2"/>
<protein>
    <submittedName>
        <fullName evidence="2">Uncharacterized protein</fullName>
    </submittedName>
</protein>
<evidence type="ECO:0000256" key="1">
    <source>
        <dbReference type="SAM" id="SignalP"/>
    </source>
</evidence>